<dbReference type="EMBL" id="ML986666">
    <property type="protein sequence ID" value="KAF2261081.1"/>
    <property type="molecule type" value="Genomic_DNA"/>
</dbReference>
<evidence type="ECO:0000313" key="3">
    <source>
        <dbReference type="Proteomes" id="UP000800093"/>
    </source>
</evidence>
<dbReference type="AlphaFoldDB" id="A0A9P4K381"/>
<comment type="caution">
    <text evidence="2">The sequence shown here is derived from an EMBL/GenBank/DDBJ whole genome shotgun (WGS) entry which is preliminary data.</text>
</comment>
<evidence type="ECO:0000256" key="1">
    <source>
        <dbReference type="SAM" id="MobiDB-lite"/>
    </source>
</evidence>
<accession>A0A9P4K381</accession>
<proteinExistence type="predicted"/>
<protein>
    <submittedName>
        <fullName evidence="2">Uncharacterized protein</fullName>
    </submittedName>
</protein>
<feature type="region of interest" description="Disordered" evidence="1">
    <location>
        <begin position="536"/>
        <end position="555"/>
    </location>
</feature>
<dbReference type="OrthoDB" id="5338458at2759"/>
<organism evidence="2 3">
    <name type="scientific">Lojkania enalia</name>
    <dbReference type="NCBI Taxonomy" id="147567"/>
    <lineage>
        <taxon>Eukaryota</taxon>
        <taxon>Fungi</taxon>
        <taxon>Dikarya</taxon>
        <taxon>Ascomycota</taxon>
        <taxon>Pezizomycotina</taxon>
        <taxon>Dothideomycetes</taxon>
        <taxon>Pleosporomycetidae</taxon>
        <taxon>Pleosporales</taxon>
        <taxon>Pleosporales incertae sedis</taxon>
        <taxon>Lojkania</taxon>
    </lineage>
</organism>
<feature type="region of interest" description="Disordered" evidence="1">
    <location>
        <begin position="420"/>
        <end position="463"/>
    </location>
</feature>
<evidence type="ECO:0000313" key="2">
    <source>
        <dbReference type="EMBL" id="KAF2261081.1"/>
    </source>
</evidence>
<keyword evidence="3" id="KW-1185">Reference proteome</keyword>
<gene>
    <name evidence="2" type="ORF">CC78DRAFT_608899</name>
</gene>
<dbReference type="Proteomes" id="UP000800093">
    <property type="component" value="Unassembled WGS sequence"/>
</dbReference>
<name>A0A9P4K381_9PLEO</name>
<reference evidence="3" key="1">
    <citation type="journal article" date="2020" name="Stud. Mycol.">
        <title>101 Dothideomycetes genomes: A test case for predicting lifestyles and emergence of pathogens.</title>
        <authorList>
            <person name="Haridas S."/>
            <person name="Albert R."/>
            <person name="Binder M."/>
            <person name="Bloem J."/>
            <person name="LaButti K."/>
            <person name="Salamov A."/>
            <person name="Andreopoulos B."/>
            <person name="Baker S."/>
            <person name="Barry K."/>
            <person name="Bills G."/>
            <person name="Bluhm B."/>
            <person name="Cannon C."/>
            <person name="Castanera R."/>
            <person name="Culley D."/>
            <person name="Daum C."/>
            <person name="Ezra D."/>
            <person name="Gonzalez J."/>
            <person name="Henrissat B."/>
            <person name="Kuo A."/>
            <person name="Liang C."/>
            <person name="Lipzen A."/>
            <person name="Lutzoni F."/>
            <person name="Magnuson J."/>
            <person name="Mondo S."/>
            <person name="Nolan M."/>
            <person name="Ohm R."/>
            <person name="Pangilinan J."/>
            <person name="Park H.-J."/>
            <person name="Ramirez L."/>
            <person name="Alfaro M."/>
            <person name="Sun H."/>
            <person name="Tritt A."/>
            <person name="Yoshinaga Y."/>
            <person name="Zwiers L.-H."/>
            <person name="Turgeon B."/>
            <person name="Goodwin S."/>
            <person name="Spatafora J."/>
            <person name="Crous P."/>
            <person name="Grigoriev I."/>
        </authorList>
    </citation>
    <scope>NUCLEOTIDE SEQUENCE [LARGE SCALE GENOMIC DNA]</scope>
    <source>
        <strain evidence="3">CBS 304.66</strain>
    </source>
</reference>
<sequence length="692" mass="77328">MTRGHFPDRGLSAALQNPEASFCQQGAMQRDFDAGPYGLFDCDDPMDFELTETNPLRHHQDDPRQPSAVPIGEYNLKVTVLNDGRKIVSRTGPIRGLEYLYTRSDAEEVPQHRALTSSKPREKAPNVSVKVLSRQESAIAVNNGPSPHSPVQIHGDPTGTRNKRTGSLKSPANTKVKGTKRPCLDIESQDKIASTEGVASERPTSIETLETRSFNIGDQKALEDFWITTLMMLTVKPVKKVATQWVRLRWPKRTRVPYWPKTANSGPIFPGWPENVPYHEPSHLQKSCQEPAYVYLCLLRTVQEIDEETGKPRVGWIKEMKETSDFVLSSIRADDFASSNSSSYNAAMKDRAIKEIMPMVWDVVQQWEDHVAQYELYEGNTSVNPEARKGKQITWVPYKKPPKDYSSVKRLEKRRRYVLPSLEEEDTEPEKVINDNQDDEDLDGELVTSSDTQTPPAPLQQSFYSGFSSISADTQVVSSEYGDPVAIAPDNIASKTSSVVNAAESPNPPMALNTLPFSTYNPFPTSSHHQLRRLAVGSSQGPHQDALESAPTGPSSMVTNAIEWPFTDQTHSVAGTVGAPIYNESYQRHLFQNEIQDSCNIPQQITHPPSQQVAFQYMPSQVYISTQGSQRQEINEWTPQIAVSMPQDAKILVEPTQSVLHPPPIEPAMEPPDVRQMPFTSDTQAIIHGLPY</sequence>
<feature type="region of interest" description="Disordered" evidence="1">
    <location>
        <begin position="140"/>
        <end position="178"/>
    </location>
</feature>
<feature type="compositionally biased region" description="Polar residues" evidence="1">
    <location>
        <begin position="447"/>
        <end position="463"/>
    </location>
</feature>